<name>A0A6A5G7P3_CAERE</name>
<accession>A0A6A5G7P3</accession>
<feature type="signal peptide" evidence="1">
    <location>
        <begin position="1"/>
        <end position="22"/>
    </location>
</feature>
<sequence length="139" mass="15678">MTTSFLLLVCFFIMIFRKETMCQSVCKTVTCYGQAICHEIDEPYYNGTLLPIPKVAQCSDKNIEDYIKDIIASKNIELLVQKPDYMNSNDKDVLCQGINCYGMNTCTIVRVPCADDPTCINYLPFCDDSPITTTTISIL</sequence>
<evidence type="ECO:0000256" key="1">
    <source>
        <dbReference type="SAM" id="SignalP"/>
    </source>
</evidence>
<dbReference type="Proteomes" id="UP000483820">
    <property type="component" value="Chromosome V"/>
</dbReference>
<organism evidence="2 3">
    <name type="scientific">Caenorhabditis remanei</name>
    <name type="common">Caenorhabditis vulgaris</name>
    <dbReference type="NCBI Taxonomy" id="31234"/>
    <lineage>
        <taxon>Eukaryota</taxon>
        <taxon>Metazoa</taxon>
        <taxon>Ecdysozoa</taxon>
        <taxon>Nematoda</taxon>
        <taxon>Chromadorea</taxon>
        <taxon>Rhabditida</taxon>
        <taxon>Rhabditina</taxon>
        <taxon>Rhabditomorpha</taxon>
        <taxon>Rhabditoidea</taxon>
        <taxon>Rhabditidae</taxon>
        <taxon>Peloderinae</taxon>
        <taxon>Caenorhabditis</taxon>
    </lineage>
</organism>
<dbReference type="RefSeq" id="XP_053580871.1">
    <property type="nucleotide sequence ID" value="XM_053731958.1"/>
</dbReference>
<feature type="chain" id="PRO_5025378034" evidence="1">
    <location>
        <begin position="23"/>
        <end position="139"/>
    </location>
</feature>
<dbReference type="EMBL" id="WUAV01000005">
    <property type="protein sequence ID" value="KAF1750672.1"/>
    <property type="molecule type" value="Genomic_DNA"/>
</dbReference>
<dbReference type="AlphaFoldDB" id="A0A6A5G7P3"/>
<gene>
    <name evidence="2" type="ORF">GCK72_017223</name>
</gene>
<dbReference type="KEGG" id="crq:GCK72_017223"/>
<evidence type="ECO:0000313" key="3">
    <source>
        <dbReference type="Proteomes" id="UP000483820"/>
    </source>
</evidence>
<reference evidence="2 3" key="1">
    <citation type="submission" date="2019-12" db="EMBL/GenBank/DDBJ databases">
        <title>Chromosome-level assembly of the Caenorhabditis remanei genome.</title>
        <authorList>
            <person name="Teterina A.A."/>
            <person name="Willis J.H."/>
            <person name="Phillips P.C."/>
        </authorList>
    </citation>
    <scope>NUCLEOTIDE SEQUENCE [LARGE SCALE GENOMIC DNA]</scope>
    <source>
        <strain evidence="2 3">PX506</strain>
        <tissue evidence="2">Whole organism</tissue>
    </source>
</reference>
<protein>
    <submittedName>
        <fullName evidence="2">Uncharacterized protein</fullName>
    </submittedName>
</protein>
<evidence type="ECO:0000313" key="2">
    <source>
        <dbReference type="EMBL" id="KAF1750672.1"/>
    </source>
</evidence>
<comment type="caution">
    <text evidence="2">The sequence shown here is derived from an EMBL/GenBank/DDBJ whole genome shotgun (WGS) entry which is preliminary data.</text>
</comment>
<dbReference type="GeneID" id="9827417"/>
<keyword evidence="1" id="KW-0732">Signal</keyword>
<proteinExistence type="predicted"/>
<dbReference type="CTD" id="9827417"/>